<evidence type="ECO:0000313" key="1">
    <source>
        <dbReference type="EMBL" id="SVC82240.1"/>
    </source>
</evidence>
<reference evidence="1" key="1">
    <citation type="submission" date="2018-05" db="EMBL/GenBank/DDBJ databases">
        <authorList>
            <person name="Lanie J.A."/>
            <person name="Ng W.-L."/>
            <person name="Kazmierczak K.M."/>
            <person name="Andrzejewski T.M."/>
            <person name="Davidsen T.M."/>
            <person name="Wayne K.J."/>
            <person name="Tettelin H."/>
            <person name="Glass J.I."/>
            <person name="Rusch D."/>
            <person name="Podicherti R."/>
            <person name="Tsui H.-C.T."/>
            <person name="Winkler M.E."/>
        </authorList>
    </citation>
    <scope>NUCLEOTIDE SEQUENCE</scope>
</reference>
<proteinExistence type="predicted"/>
<accession>A0A382QB98</accession>
<dbReference type="AlphaFoldDB" id="A0A382QB98"/>
<sequence>MSQENLSDTAPTHGFVMPKDKYDHAIDYLIDNPEDIHDAWSDPSGWEGKGGELFGFVGPDWKSNSNPGLHERLETGTCGCLQQIRQSFKHGGDGTSGTMAMSHWPRLWQKIADDRSLPSESDDIGIEDLPVFAMWQREIDEKRKQDGMVVL</sequence>
<dbReference type="EMBL" id="UINC01112948">
    <property type="protein sequence ID" value="SVC82240.1"/>
    <property type="molecule type" value="Genomic_DNA"/>
</dbReference>
<name>A0A382QB98_9ZZZZ</name>
<gene>
    <name evidence="1" type="ORF">METZ01_LOCUS335094</name>
</gene>
<protein>
    <submittedName>
        <fullName evidence="1">Uncharacterized protein</fullName>
    </submittedName>
</protein>
<organism evidence="1">
    <name type="scientific">marine metagenome</name>
    <dbReference type="NCBI Taxonomy" id="408172"/>
    <lineage>
        <taxon>unclassified sequences</taxon>
        <taxon>metagenomes</taxon>
        <taxon>ecological metagenomes</taxon>
    </lineage>
</organism>